<feature type="domain" description="Glutaredoxin" evidence="6">
    <location>
        <begin position="51"/>
        <end position="101"/>
    </location>
</feature>
<evidence type="ECO:0000256" key="4">
    <source>
        <dbReference type="ARBA" id="ARBA00023157"/>
    </source>
</evidence>
<keyword evidence="3" id="KW-0249">Electron transport</keyword>
<evidence type="ECO:0000313" key="8">
    <source>
        <dbReference type="Proteomes" id="UP001291309"/>
    </source>
</evidence>
<dbReference type="CDD" id="cd02066">
    <property type="entry name" value="GRX_family"/>
    <property type="match status" value="1"/>
</dbReference>
<keyword evidence="5" id="KW-0676">Redox-active center</keyword>
<evidence type="ECO:0000256" key="3">
    <source>
        <dbReference type="ARBA" id="ARBA00022982"/>
    </source>
</evidence>
<dbReference type="SUPFAM" id="SSF52833">
    <property type="entry name" value="Thioredoxin-like"/>
    <property type="match status" value="1"/>
</dbReference>
<evidence type="ECO:0000256" key="1">
    <source>
        <dbReference type="ARBA" id="ARBA00007787"/>
    </source>
</evidence>
<protein>
    <submittedName>
        <fullName evidence="7">Glutaredoxin</fullName>
    </submittedName>
</protein>
<dbReference type="Pfam" id="PF00462">
    <property type="entry name" value="Glutaredoxin"/>
    <property type="match status" value="1"/>
</dbReference>
<comment type="similarity">
    <text evidence="1">Belongs to the glutaredoxin family.</text>
</comment>
<keyword evidence="4" id="KW-1015">Disulfide bond</keyword>
<sequence>MARLTLSQDKVSPAVQEAVGNLHRAVVEKVAATVASDRVVVVGMAQNTFVKRARKLLDEQGIAFTYLEYGSYFSMWQARLALKLWAGFPTFPMVFIDGTLIGGFTELRALKEQGKLTK</sequence>
<evidence type="ECO:0000313" key="7">
    <source>
        <dbReference type="EMBL" id="MDY7230140.1"/>
    </source>
</evidence>
<comment type="caution">
    <text evidence="7">The sequence shown here is derived from an EMBL/GenBank/DDBJ whole genome shotgun (WGS) entry which is preliminary data.</text>
</comment>
<dbReference type="PANTHER" id="PTHR46679">
    <property type="match status" value="1"/>
</dbReference>
<accession>A0ABU5HDG2</accession>
<dbReference type="InterPro" id="IPR036249">
    <property type="entry name" value="Thioredoxin-like_sf"/>
</dbReference>
<name>A0ABU5HDG2_9BACT</name>
<dbReference type="PROSITE" id="PS51354">
    <property type="entry name" value="GLUTAREDOXIN_2"/>
    <property type="match status" value="1"/>
</dbReference>
<evidence type="ECO:0000256" key="2">
    <source>
        <dbReference type="ARBA" id="ARBA00022448"/>
    </source>
</evidence>
<dbReference type="InterPro" id="IPR002109">
    <property type="entry name" value="Glutaredoxin"/>
</dbReference>
<gene>
    <name evidence="7" type="ORF">SYV04_27340</name>
</gene>
<proteinExistence type="inferred from homology"/>
<evidence type="ECO:0000259" key="6">
    <source>
        <dbReference type="Pfam" id="PF00462"/>
    </source>
</evidence>
<dbReference type="Proteomes" id="UP001291309">
    <property type="component" value="Unassembled WGS sequence"/>
</dbReference>
<organism evidence="7 8">
    <name type="scientific">Hyalangium rubrum</name>
    <dbReference type="NCBI Taxonomy" id="3103134"/>
    <lineage>
        <taxon>Bacteria</taxon>
        <taxon>Pseudomonadati</taxon>
        <taxon>Myxococcota</taxon>
        <taxon>Myxococcia</taxon>
        <taxon>Myxococcales</taxon>
        <taxon>Cystobacterineae</taxon>
        <taxon>Archangiaceae</taxon>
        <taxon>Hyalangium</taxon>
    </lineage>
</organism>
<dbReference type="Gene3D" id="3.40.30.10">
    <property type="entry name" value="Glutaredoxin"/>
    <property type="match status" value="1"/>
</dbReference>
<keyword evidence="8" id="KW-1185">Reference proteome</keyword>
<evidence type="ECO:0000256" key="5">
    <source>
        <dbReference type="ARBA" id="ARBA00023284"/>
    </source>
</evidence>
<reference evidence="7 8" key="1">
    <citation type="submission" date="2023-12" db="EMBL/GenBank/DDBJ databases">
        <title>the genome sequence of Hyalangium sp. s54d21.</title>
        <authorList>
            <person name="Zhang X."/>
        </authorList>
    </citation>
    <scope>NUCLEOTIDE SEQUENCE [LARGE SCALE GENOMIC DNA]</scope>
    <source>
        <strain evidence="8">s54d21</strain>
    </source>
</reference>
<dbReference type="PANTHER" id="PTHR46679:SF1">
    <property type="entry name" value="GLUTAREDOXIN-2, MITOCHONDRIAL"/>
    <property type="match status" value="1"/>
</dbReference>
<dbReference type="EMBL" id="JAXIVS010000010">
    <property type="protein sequence ID" value="MDY7230140.1"/>
    <property type="molecule type" value="Genomic_DNA"/>
</dbReference>
<dbReference type="RefSeq" id="WP_321548862.1">
    <property type="nucleotide sequence ID" value="NZ_JAXIVS010000010.1"/>
</dbReference>
<keyword evidence="2" id="KW-0813">Transport</keyword>